<reference evidence="2 3" key="1">
    <citation type="submission" date="2024-01" db="EMBL/GenBank/DDBJ databases">
        <title>The genome of the rayed Mediterranean limpet Patella caerulea (Linnaeus, 1758).</title>
        <authorList>
            <person name="Anh-Thu Weber A."/>
            <person name="Halstead-Nussloch G."/>
        </authorList>
    </citation>
    <scope>NUCLEOTIDE SEQUENCE [LARGE SCALE GENOMIC DNA]</scope>
    <source>
        <strain evidence="2">AATW-2023a</strain>
        <tissue evidence="2">Whole specimen</tissue>
    </source>
</reference>
<organism evidence="2 3">
    <name type="scientific">Patella caerulea</name>
    <name type="common">Rayed Mediterranean limpet</name>
    <dbReference type="NCBI Taxonomy" id="87958"/>
    <lineage>
        <taxon>Eukaryota</taxon>
        <taxon>Metazoa</taxon>
        <taxon>Spiralia</taxon>
        <taxon>Lophotrochozoa</taxon>
        <taxon>Mollusca</taxon>
        <taxon>Gastropoda</taxon>
        <taxon>Patellogastropoda</taxon>
        <taxon>Patelloidea</taxon>
        <taxon>Patellidae</taxon>
        <taxon>Patella</taxon>
    </lineage>
</organism>
<proteinExistence type="predicted"/>
<dbReference type="Proteomes" id="UP001347796">
    <property type="component" value="Unassembled WGS sequence"/>
</dbReference>
<comment type="caution">
    <text evidence="2">The sequence shown here is derived from an EMBL/GenBank/DDBJ whole genome shotgun (WGS) entry which is preliminary data.</text>
</comment>
<name>A0AAN8PMG1_PATCE</name>
<sequence length="119" mass="13404">MLRFVLLCLIILCLIQNVDSLEIKGTYHTWLITLPLPIDIVKHMLPVGVSLDTPTGFGLPLGTHPIILELGRELNCGPVIFKFLQTNFMEAKFDIPFVQIENNPGIFNLKQVVYVDSVQ</sequence>
<evidence type="ECO:0000313" key="3">
    <source>
        <dbReference type="Proteomes" id="UP001347796"/>
    </source>
</evidence>
<feature type="chain" id="PRO_5042937128" evidence="1">
    <location>
        <begin position="21"/>
        <end position="119"/>
    </location>
</feature>
<evidence type="ECO:0000256" key="1">
    <source>
        <dbReference type="SAM" id="SignalP"/>
    </source>
</evidence>
<keyword evidence="3" id="KW-1185">Reference proteome</keyword>
<keyword evidence="1" id="KW-0732">Signal</keyword>
<accession>A0AAN8PMG1</accession>
<gene>
    <name evidence="2" type="ORF">SNE40_012872</name>
</gene>
<protein>
    <submittedName>
        <fullName evidence="2">Uncharacterized protein</fullName>
    </submittedName>
</protein>
<dbReference type="EMBL" id="JAZGQO010000009">
    <property type="protein sequence ID" value="KAK6178033.1"/>
    <property type="molecule type" value="Genomic_DNA"/>
</dbReference>
<feature type="signal peptide" evidence="1">
    <location>
        <begin position="1"/>
        <end position="20"/>
    </location>
</feature>
<evidence type="ECO:0000313" key="2">
    <source>
        <dbReference type="EMBL" id="KAK6178033.1"/>
    </source>
</evidence>
<dbReference type="AlphaFoldDB" id="A0AAN8PMG1"/>